<keyword evidence="3 9" id="KW-0812">Transmembrane</keyword>
<evidence type="ECO:0000259" key="10">
    <source>
        <dbReference type="Pfam" id="PF00884"/>
    </source>
</evidence>
<keyword evidence="12" id="KW-1185">Reference proteome</keyword>
<protein>
    <submittedName>
        <fullName evidence="11">Sulfatase</fullName>
    </submittedName>
</protein>
<keyword evidence="4 9" id="KW-1133">Transmembrane helix</keyword>
<keyword evidence="7" id="KW-0464">Manganese</keyword>
<proteinExistence type="predicted"/>
<feature type="domain" description="Sulfatase N-terminal" evidence="10">
    <location>
        <begin position="277"/>
        <end position="559"/>
    </location>
</feature>
<dbReference type="AlphaFoldDB" id="A0A317ESR3"/>
<evidence type="ECO:0000256" key="3">
    <source>
        <dbReference type="ARBA" id="ARBA00022692"/>
    </source>
</evidence>
<dbReference type="Gene3D" id="3.40.720.10">
    <property type="entry name" value="Alkaline Phosphatase, subunit A"/>
    <property type="match status" value="1"/>
</dbReference>
<reference evidence="12" key="1">
    <citation type="submission" date="2018-05" db="EMBL/GenBank/DDBJ databases">
        <title>Pedobacter paludis sp. nov., isolated from wetland soil.</title>
        <authorList>
            <person name="Zhang Y."/>
        </authorList>
    </citation>
    <scope>NUCLEOTIDE SEQUENCE [LARGE SCALE GENOMIC DNA]</scope>
    <source>
        <strain evidence="12">R-8</strain>
    </source>
</reference>
<feature type="binding site" evidence="8">
    <location>
        <position position="285"/>
    </location>
    <ligand>
        <name>Mn(2+)</name>
        <dbReference type="ChEBI" id="CHEBI:29035"/>
    </ligand>
</feature>
<dbReference type="SUPFAM" id="SSF53649">
    <property type="entry name" value="Alkaline phosphatase-like"/>
    <property type="match status" value="1"/>
</dbReference>
<feature type="transmembrane region" description="Helical" evidence="9">
    <location>
        <begin position="54"/>
        <end position="75"/>
    </location>
</feature>
<keyword evidence="7" id="KW-0479">Metal-binding</keyword>
<accession>A0A317ESR3</accession>
<dbReference type="InterPro" id="IPR000917">
    <property type="entry name" value="Sulfatase_N"/>
</dbReference>
<feature type="active site" evidence="6">
    <location>
        <position position="325"/>
    </location>
</feature>
<dbReference type="OrthoDB" id="9777768at2"/>
<dbReference type="InterPro" id="IPR017850">
    <property type="entry name" value="Alkaline_phosphatase_core_sf"/>
</dbReference>
<evidence type="ECO:0000313" key="12">
    <source>
        <dbReference type="Proteomes" id="UP000245391"/>
    </source>
</evidence>
<dbReference type="InterPro" id="IPR050448">
    <property type="entry name" value="OpgB/LTA_synthase_biosynth"/>
</dbReference>
<evidence type="ECO:0000256" key="1">
    <source>
        <dbReference type="ARBA" id="ARBA00004651"/>
    </source>
</evidence>
<comment type="subcellular location">
    <subcellularLocation>
        <location evidence="1">Cell membrane</location>
        <topology evidence="1">Multi-pass membrane protein</topology>
    </subcellularLocation>
</comment>
<evidence type="ECO:0000256" key="9">
    <source>
        <dbReference type="SAM" id="Phobius"/>
    </source>
</evidence>
<dbReference type="RefSeq" id="WP_056095210.1">
    <property type="nucleotide sequence ID" value="NZ_QGNY01000011.1"/>
</dbReference>
<evidence type="ECO:0000256" key="7">
    <source>
        <dbReference type="PIRSR" id="PIRSR005091-2"/>
    </source>
</evidence>
<organism evidence="11 12">
    <name type="scientific">Pedobacter paludis</name>
    <dbReference type="NCBI Taxonomy" id="2203212"/>
    <lineage>
        <taxon>Bacteria</taxon>
        <taxon>Pseudomonadati</taxon>
        <taxon>Bacteroidota</taxon>
        <taxon>Sphingobacteriia</taxon>
        <taxon>Sphingobacteriales</taxon>
        <taxon>Sphingobacteriaceae</taxon>
        <taxon>Pedobacter</taxon>
    </lineage>
</organism>
<dbReference type="EMBL" id="QGNY01000011">
    <property type="protein sequence ID" value="PWS29704.1"/>
    <property type="molecule type" value="Genomic_DNA"/>
</dbReference>
<dbReference type="GO" id="GO:0046872">
    <property type="term" value="F:metal ion binding"/>
    <property type="evidence" value="ECO:0007669"/>
    <property type="project" value="UniProtKB-KW"/>
</dbReference>
<dbReference type="InterPro" id="IPR012160">
    <property type="entry name" value="LtaS-like"/>
</dbReference>
<comment type="caution">
    <text evidence="11">The sequence shown here is derived from an EMBL/GenBank/DDBJ whole genome shotgun (WGS) entry which is preliminary data.</text>
</comment>
<sequence length="649" mass="73563">MKQIFMKSRYSVLYFFIFFFICVSTMLRISFTAISLGKAGLGFGEILTAFAKGFVFDLGVATYFSVIYAFYLLILPQKWNRTGFNKVFTHILLFLMVLISVFSFFAEFTFWREFESRFNFIAVDYLVYTYEVVHNINESYPLPLLISAVVIISFLWNYLMKGAFRKSFESATPFARRSVNTALIILTAIFYTIEIDNSWGDKSGNRYAAEISKAGIYSFVAAFKANELSYDQFYPMLTNQLAFNLVRKELSSSSSRFIFKGPSVRRSVLAGNGQTEPNVIMVVMESFSADYMGTFGNTQKLTPVLDSLAKESILFERMYATGTRTVRGMEALSLAVPPTPGNSIVRRSNNANLSTIGSIFSKRGYSTGFFYGGDGYFDNMNQFFGSNGYDITDRGRKLTMGDAYLGKRTILSDSEVSFENAWGVSDGDLFAAVIRDADKRHSLKKPFYDFVMTTSNHRPFTYPKGKIDIPPGTGREGAVKYTDYAIGEFLRQVRKKPWFSNTVFIFVADHCAESAGKNEIDISRYHIPAMIYNLNGQPPSIIPSLCSQIDLYPTLFGLLKWDFESNNFGMDVRSAGYRPRILLGTYQKLGYLRSDTLVVLSPRKPPQSYHYDFKTNTQTSAKSSETLGREAISYYQSAYYLFRTGGLKK</sequence>
<evidence type="ECO:0000313" key="11">
    <source>
        <dbReference type="EMBL" id="PWS29704.1"/>
    </source>
</evidence>
<feature type="transmembrane region" description="Helical" evidence="9">
    <location>
        <begin position="87"/>
        <end position="106"/>
    </location>
</feature>
<feature type="binding site" evidence="8">
    <location>
        <position position="510"/>
    </location>
    <ligand>
        <name>Mn(2+)</name>
        <dbReference type="ChEBI" id="CHEBI:29035"/>
    </ligand>
</feature>
<dbReference type="Proteomes" id="UP000245391">
    <property type="component" value="Unassembled WGS sequence"/>
</dbReference>
<dbReference type="PANTHER" id="PTHR47371:SF3">
    <property type="entry name" value="PHOSPHOGLYCEROL TRANSFERASE I"/>
    <property type="match status" value="1"/>
</dbReference>
<keyword evidence="5 9" id="KW-0472">Membrane</keyword>
<feature type="binding site" evidence="8">
    <location>
        <position position="325"/>
    </location>
    <ligand>
        <name>Mn(2+)</name>
        <dbReference type="ChEBI" id="CHEBI:29035"/>
    </ligand>
</feature>
<dbReference type="GO" id="GO:0005886">
    <property type="term" value="C:plasma membrane"/>
    <property type="evidence" value="ECO:0007669"/>
    <property type="project" value="UniProtKB-SubCell"/>
</dbReference>
<evidence type="ECO:0000256" key="8">
    <source>
        <dbReference type="PIRSR" id="PIRSR005091-3"/>
    </source>
</evidence>
<dbReference type="PANTHER" id="PTHR47371">
    <property type="entry name" value="LIPOTEICHOIC ACID SYNTHASE"/>
    <property type="match status" value="1"/>
</dbReference>
<feature type="transmembrane region" description="Helical" evidence="9">
    <location>
        <begin position="12"/>
        <end position="34"/>
    </location>
</feature>
<name>A0A317ESR3_9SPHI</name>
<gene>
    <name evidence="11" type="ORF">DF947_21270</name>
</gene>
<dbReference type="Gene3D" id="3.30.1120.80">
    <property type="match status" value="1"/>
</dbReference>
<feature type="binding site" evidence="7">
    <location>
        <position position="457"/>
    </location>
    <ligand>
        <name>substrate</name>
    </ligand>
</feature>
<evidence type="ECO:0000256" key="2">
    <source>
        <dbReference type="ARBA" id="ARBA00022475"/>
    </source>
</evidence>
<evidence type="ECO:0000256" key="4">
    <source>
        <dbReference type="ARBA" id="ARBA00022989"/>
    </source>
</evidence>
<dbReference type="PIRSF" id="PIRSF005091">
    <property type="entry name" value="Mmb_sulf_HI1246"/>
    <property type="match status" value="1"/>
</dbReference>
<feature type="binding site" evidence="8">
    <location>
        <position position="509"/>
    </location>
    <ligand>
        <name>Mn(2+)</name>
        <dbReference type="ChEBI" id="CHEBI:29035"/>
    </ligand>
</feature>
<keyword evidence="2" id="KW-1003">Cell membrane</keyword>
<dbReference type="Pfam" id="PF00884">
    <property type="entry name" value="Sulfatase"/>
    <property type="match status" value="1"/>
</dbReference>
<dbReference type="CDD" id="cd16015">
    <property type="entry name" value="LTA_synthase"/>
    <property type="match status" value="1"/>
</dbReference>
<evidence type="ECO:0000256" key="6">
    <source>
        <dbReference type="PIRSR" id="PIRSR005091-1"/>
    </source>
</evidence>
<feature type="transmembrane region" description="Helical" evidence="9">
    <location>
        <begin position="140"/>
        <end position="159"/>
    </location>
</feature>
<evidence type="ECO:0000256" key="5">
    <source>
        <dbReference type="ARBA" id="ARBA00023136"/>
    </source>
</evidence>